<feature type="region of interest" description="Disordered" evidence="1">
    <location>
        <begin position="235"/>
        <end position="256"/>
    </location>
</feature>
<accession>A0AAV8WGP6</accession>
<proteinExistence type="predicted"/>
<organism evidence="2 3">
    <name type="scientific">Exocentrus adspersus</name>
    <dbReference type="NCBI Taxonomy" id="1586481"/>
    <lineage>
        <taxon>Eukaryota</taxon>
        <taxon>Metazoa</taxon>
        <taxon>Ecdysozoa</taxon>
        <taxon>Arthropoda</taxon>
        <taxon>Hexapoda</taxon>
        <taxon>Insecta</taxon>
        <taxon>Pterygota</taxon>
        <taxon>Neoptera</taxon>
        <taxon>Endopterygota</taxon>
        <taxon>Coleoptera</taxon>
        <taxon>Polyphaga</taxon>
        <taxon>Cucujiformia</taxon>
        <taxon>Chrysomeloidea</taxon>
        <taxon>Cerambycidae</taxon>
        <taxon>Lamiinae</taxon>
        <taxon>Acanthocinini</taxon>
        <taxon>Exocentrus</taxon>
    </lineage>
</organism>
<reference evidence="2 3" key="1">
    <citation type="journal article" date="2023" name="Insect Mol. Biol.">
        <title>Genome sequencing provides insights into the evolution of gene families encoding plant cell wall-degrading enzymes in longhorned beetles.</title>
        <authorList>
            <person name="Shin N.R."/>
            <person name="Okamura Y."/>
            <person name="Kirsch R."/>
            <person name="Pauchet Y."/>
        </authorList>
    </citation>
    <scope>NUCLEOTIDE SEQUENCE [LARGE SCALE GENOMIC DNA]</scope>
    <source>
        <strain evidence="2">EAD_L_NR</strain>
    </source>
</reference>
<evidence type="ECO:0000313" key="2">
    <source>
        <dbReference type="EMBL" id="KAJ8925729.1"/>
    </source>
</evidence>
<name>A0AAV8WGP6_9CUCU</name>
<dbReference type="Proteomes" id="UP001159042">
    <property type="component" value="Unassembled WGS sequence"/>
</dbReference>
<keyword evidence="3" id="KW-1185">Reference proteome</keyword>
<evidence type="ECO:0000256" key="1">
    <source>
        <dbReference type="SAM" id="MobiDB-lite"/>
    </source>
</evidence>
<sequence>MESFKNPETDMTNVLDISCRKFREIFDRDESLHKWVIIKNIIKRSEQEAKTVHQQFSIDSNDDLFNDVLEISYNKLHEIDDERDECLRKWVTIRNTTDRLEEEYLGKDFGMDDDTFDGITITIDNLDTSVLEDIAEDKSFALEETNIVNADLGMDTFQDIVTDSFVLPSESGNSLMALEEIQGAASLKRPLLEDTDDEYDDDDFQTIVNYLQEATRTELLTLIEDDFQPACKKIKKDSSGIADGFGSDDPISPVDY</sequence>
<gene>
    <name evidence="2" type="ORF">NQ315_009577</name>
</gene>
<comment type="caution">
    <text evidence="2">The sequence shown here is derived from an EMBL/GenBank/DDBJ whole genome shotgun (WGS) entry which is preliminary data.</text>
</comment>
<dbReference type="AlphaFoldDB" id="A0AAV8WGP6"/>
<protein>
    <submittedName>
        <fullName evidence="2">Uncharacterized protein</fullName>
    </submittedName>
</protein>
<evidence type="ECO:0000313" key="3">
    <source>
        <dbReference type="Proteomes" id="UP001159042"/>
    </source>
</evidence>
<dbReference type="EMBL" id="JANEYG010000001">
    <property type="protein sequence ID" value="KAJ8925729.1"/>
    <property type="molecule type" value="Genomic_DNA"/>
</dbReference>